<keyword evidence="5 8" id="KW-0418">Kinase</keyword>
<dbReference type="PANTHER" id="PTHR45436">
    <property type="entry name" value="SENSOR HISTIDINE KINASE YKOH"/>
    <property type="match status" value="1"/>
</dbReference>
<protein>
    <recommendedName>
        <fullName evidence="2">histidine kinase</fullName>
        <ecNumber evidence="2">2.7.13.3</ecNumber>
    </recommendedName>
</protein>
<evidence type="ECO:0000313" key="8">
    <source>
        <dbReference type="EMBL" id="AHF01230.1"/>
    </source>
</evidence>
<dbReference type="Proteomes" id="UP000005380">
    <property type="component" value="Chromosome"/>
</dbReference>
<comment type="catalytic activity">
    <reaction evidence="1">
        <text>ATP + protein L-histidine = ADP + protein N-phospho-L-histidine.</text>
        <dbReference type="EC" id="2.7.13.3"/>
    </reaction>
</comment>
<dbReference type="InterPro" id="IPR036890">
    <property type="entry name" value="HATPase_C_sf"/>
</dbReference>
<name>W0DRJ8_9GAMM</name>
<dbReference type="AlphaFoldDB" id="W0DRJ8"/>
<dbReference type="Pfam" id="PF02518">
    <property type="entry name" value="HATPase_c"/>
    <property type="match status" value="1"/>
</dbReference>
<organism evidence="8 9">
    <name type="scientific">Thiomicrospira aerophila AL3</name>
    <dbReference type="NCBI Taxonomy" id="717772"/>
    <lineage>
        <taxon>Bacteria</taxon>
        <taxon>Pseudomonadati</taxon>
        <taxon>Pseudomonadota</taxon>
        <taxon>Gammaproteobacteria</taxon>
        <taxon>Thiotrichales</taxon>
        <taxon>Piscirickettsiaceae</taxon>
        <taxon>Thiomicrospira</taxon>
    </lineage>
</organism>
<dbReference type="EC" id="2.7.13.3" evidence="2"/>
<evidence type="ECO:0000256" key="2">
    <source>
        <dbReference type="ARBA" id="ARBA00012438"/>
    </source>
</evidence>
<dbReference type="SUPFAM" id="SSF55874">
    <property type="entry name" value="ATPase domain of HSP90 chaperone/DNA topoisomerase II/histidine kinase"/>
    <property type="match status" value="1"/>
</dbReference>
<keyword evidence="6" id="KW-1133">Transmembrane helix</keyword>
<dbReference type="HOGENOM" id="CLU_524717_0_0_6"/>
<dbReference type="KEGG" id="tao:THIAE_04975"/>
<dbReference type="GO" id="GO:0004673">
    <property type="term" value="F:protein histidine kinase activity"/>
    <property type="evidence" value="ECO:0007669"/>
    <property type="project" value="UniProtKB-EC"/>
</dbReference>
<dbReference type="InterPro" id="IPR050428">
    <property type="entry name" value="TCS_sensor_his_kinase"/>
</dbReference>
<keyword evidence="9" id="KW-1185">Reference proteome</keyword>
<dbReference type="STRING" id="717772.THIAE_04975"/>
<evidence type="ECO:0000256" key="6">
    <source>
        <dbReference type="SAM" id="Phobius"/>
    </source>
</evidence>
<reference evidence="8 9" key="1">
    <citation type="submission" date="2013-12" db="EMBL/GenBank/DDBJ databases">
        <authorList>
            <consortium name="DOE Joint Genome Institute"/>
            <person name="Kappler U."/>
            <person name="Huntemann M."/>
            <person name="Han J."/>
            <person name="Chen A."/>
            <person name="Kyrpides N."/>
            <person name="Mavromatis K."/>
            <person name="Markowitz V."/>
            <person name="Palaniappan K."/>
            <person name="Ivanova N."/>
            <person name="Schaumberg A."/>
            <person name="Pati A."/>
            <person name="Liolios K."/>
            <person name="Nordberg H.P."/>
            <person name="Cantor M.N."/>
            <person name="Hua S.X."/>
            <person name="Woyke T."/>
        </authorList>
    </citation>
    <scope>NUCLEOTIDE SEQUENCE [LARGE SCALE GENOMIC DNA]</scope>
    <source>
        <strain evidence="9">AL2</strain>
    </source>
</reference>
<evidence type="ECO:0000256" key="1">
    <source>
        <dbReference type="ARBA" id="ARBA00000085"/>
    </source>
</evidence>
<keyword evidence="3" id="KW-0597">Phosphoprotein</keyword>
<feature type="domain" description="Histidine kinase/HSP90-like ATPase" evidence="7">
    <location>
        <begin position="396"/>
        <end position="520"/>
    </location>
</feature>
<keyword evidence="6" id="KW-0472">Membrane</keyword>
<dbReference type="InParanoid" id="W0DRJ8"/>
<dbReference type="Gene3D" id="1.10.287.130">
    <property type="match status" value="1"/>
</dbReference>
<evidence type="ECO:0000313" key="9">
    <source>
        <dbReference type="Proteomes" id="UP000005380"/>
    </source>
</evidence>
<dbReference type="OrthoDB" id="6735159at2"/>
<keyword evidence="6" id="KW-0812">Transmembrane</keyword>
<gene>
    <name evidence="8" type="ORF">THIAE_04975</name>
</gene>
<dbReference type="eggNOG" id="COG4191">
    <property type="taxonomic scope" value="Bacteria"/>
</dbReference>
<proteinExistence type="predicted"/>
<feature type="transmembrane region" description="Helical" evidence="6">
    <location>
        <begin position="207"/>
        <end position="234"/>
    </location>
</feature>
<dbReference type="InterPro" id="IPR003594">
    <property type="entry name" value="HATPase_dom"/>
</dbReference>
<dbReference type="EMBL" id="CP007030">
    <property type="protein sequence ID" value="AHF01230.1"/>
    <property type="molecule type" value="Genomic_DNA"/>
</dbReference>
<dbReference type="Gene3D" id="3.30.565.10">
    <property type="entry name" value="Histidine kinase-like ATPase, C-terminal domain"/>
    <property type="match status" value="1"/>
</dbReference>
<keyword evidence="4" id="KW-0808">Transferase</keyword>
<feature type="transmembrane region" description="Helical" evidence="6">
    <location>
        <begin position="12"/>
        <end position="31"/>
    </location>
</feature>
<accession>W0DRJ8</accession>
<dbReference type="PANTHER" id="PTHR45436:SF5">
    <property type="entry name" value="SENSOR HISTIDINE KINASE TRCS"/>
    <property type="match status" value="1"/>
</dbReference>
<sequence>MASLNISLKQQFMLVVILLALLPLLVIKFSLDIQNQQLSNQISDDLQRAKTLSLLLSANQAQADYDADPIELWAANLARLHRDLGLDPDRQAIWLLNHDGQVFYVYGWLNPQPTKGIQSLWQRLLFSANATYRQKVQTDTDPVRRLVAKSLAGQTGQAIRQEGLFPASLMTSAPIRLQDPATGAQHQGVIIFEQTLTTLLDRSVGGLYPFILGLMLLLVTWSLLVIALAAHVSWRIQRVQRAVKEGVNHLSAYNQACYSAPKLSINDEIQQLNDGISQLFDQLSSYQRYLNALPSTLNHELHNPLNRLNLALARLPITQDEKKPLQQAIAQITHITQRLTEAQNLKSGMVNTALQPLNIAQRLDAYFAQVIDYIGVNRVNYQPFKQAEIPVMADGFLLEQLFDKLIDNALAFDNGQCPIQICCQLNDQTEVKTIAIHICNTGPNWPTGVDPRNEFFSQGHQQLQNPDGKIDSSPHLGLGLHLADLIAKRHQGELKLSKFQRCDTDAVWAPTGVCVTVILPCLAV</sequence>
<evidence type="ECO:0000256" key="5">
    <source>
        <dbReference type="ARBA" id="ARBA00022777"/>
    </source>
</evidence>
<evidence type="ECO:0000259" key="7">
    <source>
        <dbReference type="Pfam" id="PF02518"/>
    </source>
</evidence>
<evidence type="ECO:0000256" key="3">
    <source>
        <dbReference type="ARBA" id="ARBA00022553"/>
    </source>
</evidence>
<evidence type="ECO:0000256" key="4">
    <source>
        <dbReference type="ARBA" id="ARBA00022679"/>
    </source>
</evidence>